<reference evidence="4" key="1">
    <citation type="journal article" date="2019" name="Int. J. Syst. Evol. Microbiol.">
        <title>The Global Catalogue of Microorganisms (GCM) 10K type strain sequencing project: providing services to taxonomists for standard genome sequencing and annotation.</title>
        <authorList>
            <consortium name="The Broad Institute Genomics Platform"/>
            <consortium name="The Broad Institute Genome Sequencing Center for Infectious Disease"/>
            <person name="Wu L."/>
            <person name="Ma J."/>
        </authorList>
    </citation>
    <scope>NUCLEOTIDE SEQUENCE [LARGE SCALE GENOMIC DNA]</scope>
    <source>
        <strain evidence="4">CGMCC 1.15809</strain>
    </source>
</reference>
<evidence type="ECO:0000313" key="3">
    <source>
        <dbReference type="EMBL" id="MFC5891512.1"/>
    </source>
</evidence>
<keyword evidence="4" id="KW-1185">Reference proteome</keyword>
<dbReference type="Pfam" id="PF21725">
    <property type="entry name" value="T7SS_signal"/>
    <property type="match status" value="1"/>
</dbReference>
<name>A0ABW1FAT6_9ACTN</name>
<sequence>MSTQTYDALGFDPAPGVPAAVQHLVTTLSRVGNQLNDAHGTLTKLGKADGAWEGEAAAAFAKKVGELPKHLTEGHSSLIDAAHALNTWQSKLTDFQSIAHRYEREAEEARSALKEAQGNPDLQLAGQSFDTEEALQNAQQRLNWATRRVNEATESLDAVIGKARNLLKDHEEAARAAAAAIRKAAEKAPDKPGLFDRFMKNLKVLGDGIKELAEGIWNWMKENADLLYEIGDWLGYASAACDVLAVIFSETLVGAVVFEGIGMALNAGALAFHGAGWAAGAKKGSWVDIGLDVAGFVPFGDMARVGKVGVGAFKGVKIPMNVLDFGAKAADSWKRAGDIIEHVGGTAKLGDDAEKWVARKKHAIHVTADNMADRFKVAVAKEFGDRNLYRAGAGLTDGAFQRMVPQLVENTPLGRIPALADSVKPIIDNAGEKVGHYVDPRSWTARGYEAVMGAKNLYKEGARIVTEDVQYASEKVHDSIDKARDAAGQAMDRAAALNPFG</sequence>
<evidence type="ECO:0000259" key="2">
    <source>
        <dbReference type="Pfam" id="PF21725"/>
    </source>
</evidence>
<organism evidence="3 4">
    <name type="scientific">Streptomyces ramulosus</name>
    <dbReference type="NCBI Taxonomy" id="47762"/>
    <lineage>
        <taxon>Bacteria</taxon>
        <taxon>Bacillati</taxon>
        <taxon>Actinomycetota</taxon>
        <taxon>Actinomycetes</taxon>
        <taxon>Kitasatosporales</taxon>
        <taxon>Streptomycetaceae</taxon>
        <taxon>Streptomyces</taxon>
    </lineage>
</organism>
<evidence type="ECO:0000256" key="1">
    <source>
        <dbReference type="SAM" id="Coils"/>
    </source>
</evidence>
<keyword evidence="1" id="KW-0175">Coiled coil</keyword>
<dbReference type="Proteomes" id="UP001596241">
    <property type="component" value="Unassembled WGS sequence"/>
</dbReference>
<protein>
    <submittedName>
        <fullName evidence="3">T7SS-secreted protein</fullName>
    </submittedName>
</protein>
<dbReference type="EMBL" id="JBHSPW010000001">
    <property type="protein sequence ID" value="MFC5891512.1"/>
    <property type="molecule type" value="Genomic_DNA"/>
</dbReference>
<gene>
    <name evidence="3" type="ORF">ACFP3M_01540</name>
</gene>
<comment type="caution">
    <text evidence="3">The sequence shown here is derived from an EMBL/GenBank/DDBJ whole genome shotgun (WGS) entry which is preliminary data.</text>
</comment>
<feature type="domain" description="Putative T7SS secretion signal" evidence="2">
    <location>
        <begin position="16"/>
        <end position="192"/>
    </location>
</feature>
<feature type="coiled-coil region" evidence="1">
    <location>
        <begin position="92"/>
        <end position="187"/>
    </location>
</feature>
<dbReference type="RefSeq" id="WP_345081641.1">
    <property type="nucleotide sequence ID" value="NZ_BAAAWG010000006.1"/>
</dbReference>
<accession>A0ABW1FAT6</accession>
<evidence type="ECO:0000313" key="4">
    <source>
        <dbReference type="Proteomes" id="UP001596241"/>
    </source>
</evidence>
<dbReference type="InterPro" id="IPR049082">
    <property type="entry name" value="T7SS_signal"/>
</dbReference>
<proteinExistence type="predicted"/>